<feature type="region of interest" description="Disordered" evidence="1">
    <location>
        <begin position="1"/>
        <end position="63"/>
    </location>
</feature>
<name>A0A3S0NHH4_9GAMM</name>
<evidence type="ECO:0000256" key="1">
    <source>
        <dbReference type="SAM" id="MobiDB-lite"/>
    </source>
</evidence>
<dbReference type="EMBL" id="RXHI01000010">
    <property type="protein sequence ID" value="RUA22760.1"/>
    <property type="molecule type" value="Genomic_DNA"/>
</dbReference>
<protein>
    <submittedName>
        <fullName evidence="2">Uncharacterized protein</fullName>
    </submittedName>
</protein>
<gene>
    <name evidence="2" type="ORF">DSL92_03965</name>
</gene>
<sequence length="121" mass="12857">MLTDRVGDPARPVGGGPSKRVKTSDDSEVEMFTTTRPDVEEERAAGALGESRHRDRRRAGGPPCGYKVIDRGAAVDSLIRPVLVLNRMQQRMMSGGTLGGEVTGAPDQPAEPDAALTDGRT</sequence>
<comment type="caution">
    <text evidence="2">The sequence shown here is derived from an EMBL/GenBank/DDBJ whole genome shotgun (WGS) entry which is preliminary data.</text>
</comment>
<proteinExistence type="predicted"/>
<reference evidence="2" key="1">
    <citation type="submission" date="2018-12" db="EMBL/GenBank/DDBJ databases">
        <authorList>
            <person name="Jadhav K."/>
            <person name="Kushwaha B."/>
            <person name="Jadhav I."/>
        </authorList>
    </citation>
    <scope>NUCLEOTIDE SEQUENCE [LARGE SCALE GENOMIC DNA]</scope>
    <source>
        <strain evidence="2">SBS 10</strain>
    </source>
</reference>
<feature type="region of interest" description="Disordered" evidence="1">
    <location>
        <begin position="95"/>
        <end position="121"/>
    </location>
</feature>
<accession>A0A3S0NHH4</accession>
<evidence type="ECO:0000313" key="2">
    <source>
        <dbReference type="EMBL" id="RUA22760.1"/>
    </source>
</evidence>
<organism evidence="2">
    <name type="scientific">Billgrantia gudaonensis</name>
    <dbReference type="NCBI Taxonomy" id="376427"/>
    <lineage>
        <taxon>Bacteria</taxon>
        <taxon>Pseudomonadati</taxon>
        <taxon>Pseudomonadota</taxon>
        <taxon>Gammaproteobacteria</taxon>
        <taxon>Oceanospirillales</taxon>
        <taxon>Halomonadaceae</taxon>
        <taxon>Billgrantia</taxon>
    </lineage>
</organism>
<dbReference type="AlphaFoldDB" id="A0A3S0NHH4"/>